<accession>A0ABU9DXE2</accession>
<evidence type="ECO:0000313" key="1">
    <source>
        <dbReference type="EMBL" id="MEK8179068.1"/>
    </source>
</evidence>
<comment type="caution">
    <text evidence="1">The sequence shown here is derived from an EMBL/GenBank/DDBJ whole genome shotgun (WGS) entry which is preliminary data.</text>
</comment>
<proteinExistence type="predicted"/>
<sequence length="477" mass="55609">MNIIEIAVLLSIETSKMPFLKATDFAEFESKLEDEKQNHPNLTQESITSFLAALKYSPKQFQAVMNNRALFNFFAKKNRSKKQFQEVTIEDEQAIKGFIQTYLIAELNPFVYDKMGANDFQEIASLSEAHPYLPDRVTEKMFYYAAEKLDLANQTLKPPFRDFSKILYIKDANFFLFLNGLKNEVIEVKVKAFFTTVMNMYIADKSSELAKRTFTAMKNYHSLDENLSKNIGMLKESAEINYKPFAVNAKKYYWIYAVVATLVIWRVWLFVGDISEMNSQFDSYQNYDDYEMQSESRKIDRYYTDMKFKIDSFRVFLADYNQSKIRRLTHFSNIKTGQNPFETFYENQPTGESNNYLKVSNVSNYDMVLLENAVLYDTIKMPRTAHFIKAGESAEVNFNNVDAKTIFNIYMGKKLATFQTESTHLFIRNGSVVEYRFSELIPNVKEVLETDYIFKNDAAIDFINGHLRIDSEGLIEN</sequence>
<protein>
    <submittedName>
        <fullName evidence="1">Uncharacterized protein</fullName>
    </submittedName>
</protein>
<reference evidence="1 2" key="1">
    <citation type="submission" date="2024-04" db="EMBL/GenBank/DDBJ databases">
        <title>draft genome sequnece of Flavobacterium buctense JCM 30750.</title>
        <authorList>
            <person name="Kim D.-U."/>
        </authorList>
    </citation>
    <scope>NUCLEOTIDE SEQUENCE [LARGE SCALE GENOMIC DNA]</scope>
    <source>
        <strain evidence="1 2">JCM 30750</strain>
    </source>
</reference>
<gene>
    <name evidence="1" type="ORF">WMW71_01835</name>
</gene>
<dbReference type="RefSeq" id="WP_187659206.1">
    <property type="nucleotide sequence ID" value="NZ_JACTAB010000001.1"/>
</dbReference>
<name>A0ABU9DXE2_9FLAO</name>
<keyword evidence="2" id="KW-1185">Reference proteome</keyword>
<dbReference type="EMBL" id="JBBPCB010000001">
    <property type="protein sequence ID" value="MEK8179068.1"/>
    <property type="molecule type" value="Genomic_DNA"/>
</dbReference>
<organism evidence="1 2">
    <name type="scientific">Flavobacterium buctense</name>
    <dbReference type="NCBI Taxonomy" id="1648146"/>
    <lineage>
        <taxon>Bacteria</taxon>
        <taxon>Pseudomonadati</taxon>
        <taxon>Bacteroidota</taxon>
        <taxon>Flavobacteriia</taxon>
        <taxon>Flavobacteriales</taxon>
        <taxon>Flavobacteriaceae</taxon>
        <taxon>Flavobacterium</taxon>
    </lineage>
</organism>
<dbReference type="Proteomes" id="UP001491349">
    <property type="component" value="Unassembled WGS sequence"/>
</dbReference>
<evidence type="ECO:0000313" key="2">
    <source>
        <dbReference type="Proteomes" id="UP001491349"/>
    </source>
</evidence>